<protein>
    <recommendedName>
        <fullName evidence="3">Outer membrane protein beta-barrel domain-containing protein</fullName>
    </recommendedName>
</protein>
<evidence type="ECO:0000313" key="1">
    <source>
        <dbReference type="EMBL" id="KPJ74421.1"/>
    </source>
</evidence>
<evidence type="ECO:0008006" key="3">
    <source>
        <dbReference type="Google" id="ProtNLM"/>
    </source>
</evidence>
<reference evidence="1 2" key="1">
    <citation type="journal article" date="2015" name="Microbiome">
        <title>Genomic resolution of linkages in carbon, nitrogen, and sulfur cycling among widespread estuary sediment bacteria.</title>
        <authorList>
            <person name="Baker B.J."/>
            <person name="Lazar C.S."/>
            <person name="Teske A.P."/>
            <person name="Dick G.J."/>
        </authorList>
    </citation>
    <scope>NUCLEOTIDE SEQUENCE [LARGE SCALE GENOMIC DNA]</scope>
    <source>
        <strain evidence="1">DG_78</strain>
    </source>
</reference>
<evidence type="ECO:0000313" key="2">
    <source>
        <dbReference type="Proteomes" id="UP000051012"/>
    </source>
</evidence>
<dbReference type="EMBL" id="LJNI01000004">
    <property type="protein sequence ID" value="KPJ74421.1"/>
    <property type="molecule type" value="Genomic_DNA"/>
</dbReference>
<gene>
    <name evidence="1" type="ORF">AMJ52_00485</name>
</gene>
<proteinExistence type="predicted"/>
<comment type="caution">
    <text evidence="1">The sequence shown here is derived from an EMBL/GenBank/DDBJ whole genome shotgun (WGS) entry which is preliminary data.</text>
</comment>
<accession>A0A0S7YI38</accession>
<sequence length="224" mass="25948">MKVFHTLYIISSVFLFSQDFPTSWSQSYGTYDVAHVHECGHYALGFSLNNYCIYQQQGEHVGDTIAYDERRFDILAKIGLLKNTEFEIKYSYPTSGILSLKYQFLNSFIDGALKCGFGYMKGTRVGKITDYVFDFYPTLIFSKNLFKEIKIFLAPKIIYSIHLKDRQEPSDREPRFIFQYGYGFGLSIGKNFAIMPETNWLFGNNEGILYTVHQFGLGINVRIH</sequence>
<name>A0A0S7YI38_UNCT6</name>
<dbReference type="Proteomes" id="UP000051012">
    <property type="component" value="Unassembled WGS sequence"/>
</dbReference>
<dbReference type="AlphaFoldDB" id="A0A0S7YI38"/>
<organism evidence="1 2">
    <name type="scientific">candidate division TA06 bacterium DG_78</name>
    <dbReference type="NCBI Taxonomy" id="1703772"/>
    <lineage>
        <taxon>Bacteria</taxon>
        <taxon>Bacteria division TA06</taxon>
    </lineage>
</organism>